<sequence length="60" mass="6901">MIYDLSFEAKDLSSDNSLGHSLRQKALLMVLQLCRVVKTIQQIPTCMRIHRFSARMSESC</sequence>
<proteinExistence type="predicted"/>
<dbReference type="EMBL" id="OA565382">
    <property type="protein sequence ID" value="CAD7196904.1"/>
    <property type="molecule type" value="Genomic_DNA"/>
</dbReference>
<dbReference type="AlphaFoldDB" id="A0A7R8VGX4"/>
<organism evidence="1">
    <name type="scientific">Timema douglasi</name>
    <name type="common">Walking stick</name>
    <dbReference type="NCBI Taxonomy" id="61478"/>
    <lineage>
        <taxon>Eukaryota</taxon>
        <taxon>Metazoa</taxon>
        <taxon>Ecdysozoa</taxon>
        <taxon>Arthropoda</taxon>
        <taxon>Hexapoda</taxon>
        <taxon>Insecta</taxon>
        <taxon>Pterygota</taxon>
        <taxon>Neoptera</taxon>
        <taxon>Polyneoptera</taxon>
        <taxon>Phasmatodea</taxon>
        <taxon>Timematodea</taxon>
        <taxon>Timematoidea</taxon>
        <taxon>Timematidae</taxon>
        <taxon>Timema</taxon>
    </lineage>
</organism>
<gene>
    <name evidence="1" type="ORF">TDIB3V08_LOCUS3229</name>
</gene>
<evidence type="ECO:0000313" key="1">
    <source>
        <dbReference type="EMBL" id="CAD7196904.1"/>
    </source>
</evidence>
<protein>
    <submittedName>
        <fullName evidence="1">Uncharacterized protein</fullName>
    </submittedName>
</protein>
<reference evidence="1" key="1">
    <citation type="submission" date="2020-11" db="EMBL/GenBank/DDBJ databases">
        <authorList>
            <person name="Tran Van P."/>
        </authorList>
    </citation>
    <scope>NUCLEOTIDE SEQUENCE</scope>
</reference>
<accession>A0A7R8VGX4</accession>
<name>A0A7R8VGX4_TIMDO</name>